<dbReference type="InterPro" id="IPR005202">
    <property type="entry name" value="TF_GRAS"/>
</dbReference>
<sequence length="363" mass="40475">MRAEKYALLTRALEELRTGQSAAARCSLGALTRRLDVDAVPEDMQYFLFAAALARRVGVGEARQMNLYLRRFELPQISLFNLVAERLPMVGMAGRIANDLLCGLLEGHEDATLIDVGLGTGRQEVALLRRLAERGTTLRRLTVVGVEPDPRSLRQAETSLMALAGEMGMALRFLGIPKVLEALDEEDWALLRDTPGPRLVHAAFAMHHMAAGVDRQEIFHRLRTVEPAAVVLVEPNSDHATDSLSERFHNAWHHFSHHFELVDALGLPERERNGIKLFFGREFEDILGAVDDSQRYERHERVETWGHRLRTAGFRPAPASLLEGGWSFPHPAVHIRAEPGYVGVGYKEETLVTVLCATPEASC</sequence>
<comment type="caution">
    <text evidence="3">The sequence shown here is derived from an EMBL/GenBank/DDBJ whole genome shotgun (WGS) entry which is preliminary data.</text>
</comment>
<dbReference type="RefSeq" id="WP_043406372.1">
    <property type="nucleotide sequence ID" value="NZ_JPMI01000261.1"/>
</dbReference>
<dbReference type="EMBL" id="JPMI01000261">
    <property type="protein sequence ID" value="KFA89114.1"/>
    <property type="molecule type" value="Genomic_DNA"/>
</dbReference>
<keyword evidence="1" id="KW-0805">Transcription regulation</keyword>
<dbReference type="PANTHER" id="PTHR31636">
    <property type="entry name" value="OSJNBA0084A10.13 PROTEIN-RELATED"/>
    <property type="match status" value="1"/>
</dbReference>
<reference evidence="3 4" key="1">
    <citation type="submission" date="2014-07" db="EMBL/GenBank/DDBJ databases">
        <title>Draft Genome Sequence of Gephyronic Acid Producer, Cystobacter violaceus Strain Cb vi76.</title>
        <authorList>
            <person name="Stevens D.C."/>
            <person name="Young J."/>
            <person name="Carmichael R."/>
            <person name="Tan J."/>
            <person name="Taylor R.E."/>
        </authorList>
    </citation>
    <scope>NUCLEOTIDE SEQUENCE [LARGE SCALE GENOMIC DNA]</scope>
    <source>
        <strain evidence="3 4">Cb vi76</strain>
    </source>
</reference>
<evidence type="ECO:0000256" key="2">
    <source>
        <dbReference type="ARBA" id="ARBA00023163"/>
    </source>
</evidence>
<dbReference type="AlphaFoldDB" id="A0A084SKX9"/>
<gene>
    <name evidence="3" type="ORF">Q664_36910</name>
</gene>
<dbReference type="SUPFAM" id="SSF53335">
    <property type="entry name" value="S-adenosyl-L-methionine-dependent methyltransferases"/>
    <property type="match status" value="1"/>
</dbReference>
<evidence type="ECO:0000256" key="1">
    <source>
        <dbReference type="ARBA" id="ARBA00023015"/>
    </source>
</evidence>
<dbReference type="InterPro" id="IPR029063">
    <property type="entry name" value="SAM-dependent_MTases_sf"/>
</dbReference>
<protein>
    <submittedName>
        <fullName evidence="3">Uncharacterized protein</fullName>
    </submittedName>
</protein>
<dbReference type="PROSITE" id="PS50985">
    <property type="entry name" value="GRAS"/>
    <property type="match status" value="1"/>
</dbReference>
<organism evidence="3 4">
    <name type="scientific">Archangium violaceum Cb vi76</name>
    <dbReference type="NCBI Taxonomy" id="1406225"/>
    <lineage>
        <taxon>Bacteria</taxon>
        <taxon>Pseudomonadati</taxon>
        <taxon>Myxococcota</taxon>
        <taxon>Myxococcia</taxon>
        <taxon>Myxococcales</taxon>
        <taxon>Cystobacterineae</taxon>
        <taxon>Archangiaceae</taxon>
        <taxon>Archangium</taxon>
    </lineage>
</organism>
<keyword evidence="2" id="KW-0804">Transcription</keyword>
<proteinExistence type="predicted"/>
<evidence type="ECO:0000313" key="4">
    <source>
        <dbReference type="Proteomes" id="UP000028547"/>
    </source>
</evidence>
<accession>A0A084SKX9</accession>
<dbReference type="Proteomes" id="UP000028547">
    <property type="component" value="Unassembled WGS sequence"/>
</dbReference>
<dbReference type="Pfam" id="PF03514">
    <property type="entry name" value="GRAS"/>
    <property type="match status" value="1"/>
</dbReference>
<dbReference type="Gene3D" id="3.40.50.150">
    <property type="entry name" value="Vaccinia Virus protein VP39"/>
    <property type="match status" value="1"/>
</dbReference>
<name>A0A084SKX9_9BACT</name>
<evidence type="ECO:0000313" key="3">
    <source>
        <dbReference type="EMBL" id="KFA89114.1"/>
    </source>
</evidence>